<comment type="similarity">
    <text evidence="1">Belongs to the peptidase C40 family.</text>
</comment>
<dbReference type="PANTHER" id="PTHR47360:SF1">
    <property type="entry name" value="ENDOPEPTIDASE NLPC-RELATED"/>
    <property type="match status" value="1"/>
</dbReference>
<comment type="caution">
    <text evidence="8">The sequence shown here is derived from an EMBL/GenBank/DDBJ whole genome shotgun (WGS) entry which is preliminary data.</text>
</comment>
<keyword evidence="2" id="KW-0645">Protease</keyword>
<evidence type="ECO:0000256" key="2">
    <source>
        <dbReference type="ARBA" id="ARBA00022670"/>
    </source>
</evidence>
<dbReference type="OrthoDB" id="9807055at2"/>
<feature type="domain" description="NlpC/P60" evidence="7">
    <location>
        <begin position="57"/>
        <end position="179"/>
    </location>
</feature>
<reference evidence="8 9" key="1">
    <citation type="submission" date="2017-02" db="EMBL/GenBank/DDBJ databases">
        <title>Draft genome sequence of Haemophilus paracuniculus CCUG 43573 type strain.</title>
        <authorList>
            <person name="Engstrom-Jakobsson H."/>
            <person name="Salva-Serra F."/>
            <person name="Thorell K."/>
            <person name="Gonzales-Siles L."/>
            <person name="Karlsson R."/>
            <person name="Boulund F."/>
            <person name="Engstrand L."/>
            <person name="Kristiansson E."/>
            <person name="Moore E."/>
        </authorList>
    </citation>
    <scope>NUCLEOTIDE SEQUENCE [LARGE SCALE GENOMIC DNA]</scope>
    <source>
        <strain evidence="8 9">CCUG 43573</strain>
    </source>
</reference>
<organism evidence="8 9">
    <name type="scientific">Haemophilus paracuniculus</name>
    <dbReference type="NCBI Taxonomy" id="734"/>
    <lineage>
        <taxon>Bacteria</taxon>
        <taxon>Pseudomonadati</taxon>
        <taxon>Pseudomonadota</taxon>
        <taxon>Gammaproteobacteria</taxon>
        <taxon>Pasteurellales</taxon>
        <taxon>Pasteurellaceae</taxon>
        <taxon>Haemophilus</taxon>
    </lineage>
</organism>
<dbReference type="SUPFAM" id="SSF54001">
    <property type="entry name" value="Cysteine proteinases"/>
    <property type="match status" value="1"/>
</dbReference>
<keyword evidence="4" id="KW-0378">Hydrolase</keyword>
<dbReference type="InterPro" id="IPR052062">
    <property type="entry name" value="Murein_DD/LD_carboxypeptidase"/>
</dbReference>
<keyword evidence="9" id="KW-1185">Reference proteome</keyword>
<dbReference type="EMBL" id="MUYA01000007">
    <property type="protein sequence ID" value="OOR99182.1"/>
    <property type="molecule type" value="Genomic_DNA"/>
</dbReference>
<dbReference type="InterPro" id="IPR038765">
    <property type="entry name" value="Papain-like_cys_pep_sf"/>
</dbReference>
<evidence type="ECO:0000256" key="1">
    <source>
        <dbReference type="ARBA" id="ARBA00007074"/>
    </source>
</evidence>
<name>A0A1T0ARP9_9PAST</name>
<evidence type="ECO:0000313" key="8">
    <source>
        <dbReference type="EMBL" id="OOR99182.1"/>
    </source>
</evidence>
<dbReference type="RefSeq" id="WP_078236830.1">
    <property type="nucleotide sequence ID" value="NZ_MUYA01000007.1"/>
</dbReference>
<dbReference type="Gene3D" id="3.90.1720.10">
    <property type="entry name" value="endopeptidase domain like (from Nostoc punctiforme)"/>
    <property type="match status" value="1"/>
</dbReference>
<dbReference type="Pfam" id="PF00877">
    <property type="entry name" value="NLPC_P60"/>
    <property type="match status" value="1"/>
</dbReference>
<gene>
    <name evidence="8" type="ORF">B0187_05340</name>
</gene>
<feature type="chain" id="PRO_5012955953" evidence="6">
    <location>
        <begin position="22"/>
        <end position="179"/>
    </location>
</feature>
<dbReference type="AlphaFoldDB" id="A0A1T0ARP9"/>
<evidence type="ECO:0000256" key="3">
    <source>
        <dbReference type="ARBA" id="ARBA00022729"/>
    </source>
</evidence>
<dbReference type="PANTHER" id="PTHR47360">
    <property type="entry name" value="MUREIN DD-ENDOPEPTIDASE MEPS/MUREIN LD-CARBOXYPEPTIDASE"/>
    <property type="match status" value="1"/>
</dbReference>
<evidence type="ECO:0000256" key="6">
    <source>
        <dbReference type="SAM" id="SignalP"/>
    </source>
</evidence>
<dbReference type="GO" id="GO:0006508">
    <property type="term" value="P:proteolysis"/>
    <property type="evidence" value="ECO:0007669"/>
    <property type="project" value="UniProtKB-KW"/>
</dbReference>
<sequence length="179" mass="19849">MKLTKKCATLLSIAIFSTVLTACSSGTSVKAKSSKTVKASVYQPSEESEVSDKGKSSGVVRQLEAIQREWKNTPYRLGGTTKKGIDCSAFTQMVYRRVYGVELPRMTVDQAKQGRQVRKSDLKAGDLVAFKTGRGPNGRHIGVYVKNGEFMHASTRGGVIFSRLDNVYWSKAYWQARRL</sequence>
<protein>
    <submittedName>
        <fullName evidence="8">Endopeptidase</fullName>
    </submittedName>
</protein>
<dbReference type="PROSITE" id="PS51257">
    <property type="entry name" value="PROKAR_LIPOPROTEIN"/>
    <property type="match status" value="1"/>
</dbReference>
<accession>A0A1T0ARP9</accession>
<keyword evidence="5" id="KW-0788">Thiol protease</keyword>
<evidence type="ECO:0000259" key="7">
    <source>
        <dbReference type="PROSITE" id="PS51935"/>
    </source>
</evidence>
<evidence type="ECO:0000313" key="9">
    <source>
        <dbReference type="Proteomes" id="UP000190867"/>
    </source>
</evidence>
<dbReference type="STRING" id="734.B0187_05340"/>
<dbReference type="PROSITE" id="PS51935">
    <property type="entry name" value="NLPC_P60"/>
    <property type="match status" value="1"/>
</dbReference>
<dbReference type="InterPro" id="IPR000064">
    <property type="entry name" value="NLP_P60_dom"/>
</dbReference>
<feature type="signal peptide" evidence="6">
    <location>
        <begin position="1"/>
        <end position="21"/>
    </location>
</feature>
<keyword evidence="3 6" id="KW-0732">Signal</keyword>
<evidence type="ECO:0000256" key="4">
    <source>
        <dbReference type="ARBA" id="ARBA00022801"/>
    </source>
</evidence>
<evidence type="ECO:0000256" key="5">
    <source>
        <dbReference type="ARBA" id="ARBA00022807"/>
    </source>
</evidence>
<dbReference type="GO" id="GO:0008234">
    <property type="term" value="F:cysteine-type peptidase activity"/>
    <property type="evidence" value="ECO:0007669"/>
    <property type="project" value="UniProtKB-KW"/>
</dbReference>
<dbReference type="Proteomes" id="UP000190867">
    <property type="component" value="Unassembled WGS sequence"/>
</dbReference>
<proteinExistence type="inferred from homology"/>